<name>U6KHE6_9EIME</name>
<dbReference type="GeneID" id="60404030"/>
<evidence type="ECO:0000259" key="5">
    <source>
        <dbReference type="Pfam" id="PF17406"/>
    </source>
</evidence>
<dbReference type="Pfam" id="PF17404">
    <property type="entry name" value="Nrap_D3"/>
    <property type="match status" value="1"/>
</dbReference>
<proteinExistence type="predicted"/>
<reference evidence="6" key="1">
    <citation type="submission" date="2013-10" db="EMBL/GenBank/DDBJ databases">
        <title>Genomic analysis of the causative agents of coccidiosis in chickens.</title>
        <authorList>
            <person name="Reid A.J."/>
            <person name="Blake D."/>
            <person name="Billington K."/>
            <person name="Browne H."/>
            <person name="Dunn M."/>
            <person name="Hung S."/>
            <person name="Kawahara F."/>
            <person name="Miranda-Saavedra D."/>
            <person name="Mourier T."/>
            <person name="Nagra H."/>
            <person name="Otto T.D."/>
            <person name="Rawlings N."/>
            <person name="Sanchez A."/>
            <person name="Sanders M."/>
            <person name="Subramaniam C."/>
            <person name="Tay Y."/>
            <person name="Dear P."/>
            <person name="Doerig C."/>
            <person name="Gruber A."/>
            <person name="Parkinson J."/>
            <person name="Shirley M."/>
            <person name="Wan K.L."/>
            <person name="Berriman M."/>
            <person name="Tomley F."/>
            <person name="Pain A."/>
        </authorList>
    </citation>
    <scope>NUCLEOTIDE SEQUENCE [LARGE SCALE GENOMIC DNA]</scope>
    <source>
        <strain evidence="6">Houghton</strain>
    </source>
</reference>
<feature type="compositionally biased region" description="Low complexity" evidence="1">
    <location>
        <begin position="634"/>
        <end position="647"/>
    </location>
</feature>
<evidence type="ECO:0008006" key="8">
    <source>
        <dbReference type="Google" id="ProtNLM"/>
    </source>
</evidence>
<dbReference type="Proteomes" id="UP000030744">
    <property type="component" value="Unassembled WGS sequence"/>
</dbReference>
<feature type="domain" description="Nrap protein" evidence="5">
    <location>
        <begin position="1078"/>
        <end position="1174"/>
    </location>
</feature>
<feature type="domain" description="Nrap protein" evidence="4">
    <location>
        <begin position="857"/>
        <end position="981"/>
    </location>
</feature>
<dbReference type="GO" id="GO:0032040">
    <property type="term" value="C:small-subunit processome"/>
    <property type="evidence" value="ECO:0007669"/>
    <property type="project" value="TreeGrafter"/>
</dbReference>
<dbReference type="GO" id="GO:0034456">
    <property type="term" value="C:UTP-C complex"/>
    <property type="evidence" value="ECO:0007669"/>
    <property type="project" value="TreeGrafter"/>
</dbReference>
<dbReference type="Pfam" id="PF17405">
    <property type="entry name" value="Nrap_D4"/>
    <property type="match status" value="1"/>
</dbReference>
<gene>
    <name evidence="6" type="ORF">EMH_0041240</name>
</gene>
<dbReference type="VEuPathDB" id="ToxoDB:EMH_0041240"/>
<evidence type="ECO:0000256" key="1">
    <source>
        <dbReference type="SAM" id="MobiDB-lite"/>
    </source>
</evidence>
<evidence type="ECO:0000259" key="3">
    <source>
        <dbReference type="Pfam" id="PF17404"/>
    </source>
</evidence>
<dbReference type="GO" id="GO:0006364">
    <property type="term" value="P:rRNA processing"/>
    <property type="evidence" value="ECO:0007669"/>
    <property type="project" value="TreeGrafter"/>
</dbReference>
<dbReference type="PANTHER" id="PTHR17972">
    <property type="entry name" value="NUCLEOLAR RNA-ASSOCIATED PROTEIN"/>
    <property type="match status" value="1"/>
</dbReference>
<sequence length="1452" mass="159424">MDDVREKRQSGPHKGGPQKGKAKKGGSSADGAPNTASLLELQLAELERGLRVSPPELGVDSSPSAVLWDFVSFLKQFCLNEFRARQIALDAPAAAAAATKDPKAPFSSPLATAIFSQVPGNAKATPPLWTAPQPCRVELIGSCGAGMGPPSFARNLDLALELPEDALDKRDYLNYRYLAKRAAYVDMLRCQLQEALAKQQQQQQQQQQQWAWACACKRARLRVEAEVRPWRLDGLKTVLCVKFLPLEKETVKAKETAAADGSTAAADAHDVRAQQRLFRQLQSWEVRLFVACCGGLFKEKFLRPNANAVRRRTTATKDLKETANKMETPLTDAQVKALPPTPYYNGLVLEDCRFFKHAEILRKCAAEFTGFASAVRLLKAWARRRSLLDSGLSACSSTTGKCCFSVPLLESPHLLFPPCVCCGFTLSLILAHVCLASGDVARVAAPVQLFRLALSFLGGADFRSRFYCMGEDAGRLKPSLPEEANARLEAAVAARNDAADAVAAPLPGAGAAAEDAEKATHMPQWGRQELCVGLVEDAYLFDSEEKTFNILWRSQLHIQELQHEARSSLAALQKLDDPFSLLFGEQQEHLLLKSDLWVHVPALPPRGQAYELETSIPVGNYDPPSPDRRHVPQGPAYDDGDASSSGDDPTHFDPPKWETAPAFLGAATLARIIVRGLGDRMQSFRVRFALSGGPTQAPRLGNSFDTLPVGVVICITLNGKASARLLDRGPSVVDATEVASQTPRAVAADSFRKFWGPRCDVRRFQDGRMLHCVLWEKFVVFEGPQALDRASGEAAGQRTPPEQIVRYVLQRHAEDICCYAASLTKTEPNVAAKKQSQRLSLGIHCSPLGPNGPLSDRQKALVRAFAELKNLLCSLSSIPLTIKQVWHSDAALRHTEVFSSNIWEPEKAAAATVHSVVVQFEDSGKWPVEREAVCKLKTAFLVAMNEELLRDYSVSSNVMESFLDIHFQSFIFRVQIFHPNEVMEEANIFTDFSLKPITLHLGKAHSGPANSGRETLTFSGGSTDEQKVAKQVCDVLLQEDVALLSAVNPYHMDKVLHLRSLWWAPQAAALVHSLALKHTAFAGAVRLAVSWLSKQLIVGAVHFAEHVLAFLFVDYMRAGYGNEPQSPHVAFLRFLHFVSSFDWEHSPLLVSFDSSSLLTDGQRHHMQASFEHFGHVPSVHSVLDPHGFILPRPDPPSFRRLLGCARDCCQKIRSIPMTSSRLTTAWKGLFVTDWSQFDIVIKLKDPLAAPQTGSQDTIPQKKRRYANLAFNNDTTDTKKESVLGGLLQREASADLPLLSSQGLRLSPASPETAAVLDDLLLRAVGSKACTRRYLFLRFLRRLFQAFPDAFVLGLDFVQAQQLAGGLPDSIALKIPPATLLCRALQPIEVSPRLLLCPSWEAQKAPTTGRESFKEGSSSPSDERAFMAVLSPSMLLGGIKAIATGMIETVVLT</sequence>
<dbReference type="GO" id="GO:0006409">
    <property type="term" value="P:tRNA export from nucleus"/>
    <property type="evidence" value="ECO:0007669"/>
    <property type="project" value="TreeGrafter"/>
</dbReference>
<dbReference type="Pfam" id="PF17406">
    <property type="entry name" value="Nrap_D5"/>
    <property type="match status" value="1"/>
</dbReference>
<accession>U6KHE6</accession>
<feature type="region of interest" description="Disordered" evidence="1">
    <location>
        <begin position="615"/>
        <end position="657"/>
    </location>
</feature>
<evidence type="ECO:0000259" key="2">
    <source>
        <dbReference type="Pfam" id="PF03813"/>
    </source>
</evidence>
<dbReference type="GO" id="GO:0032545">
    <property type="term" value="C:CURI complex"/>
    <property type="evidence" value="ECO:0007669"/>
    <property type="project" value="TreeGrafter"/>
</dbReference>
<reference evidence="6" key="2">
    <citation type="submission" date="2013-10" db="EMBL/GenBank/DDBJ databases">
        <authorList>
            <person name="Aslett M."/>
        </authorList>
    </citation>
    <scope>NUCLEOTIDE SEQUENCE [LARGE SCALE GENOMIC DNA]</scope>
    <source>
        <strain evidence="6">Houghton</strain>
    </source>
</reference>
<dbReference type="OrthoDB" id="10251401at2759"/>
<evidence type="ECO:0000313" key="6">
    <source>
        <dbReference type="EMBL" id="CDJ36221.1"/>
    </source>
</evidence>
<evidence type="ECO:0000259" key="4">
    <source>
        <dbReference type="Pfam" id="PF17405"/>
    </source>
</evidence>
<organism evidence="6 7">
    <name type="scientific">Eimeria mitis</name>
    <dbReference type="NCBI Taxonomy" id="44415"/>
    <lineage>
        <taxon>Eukaryota</taxon>
        <taxon>Sar</taxon>
        <taxon>Alveolata</taxon>
        <taxon>Apicomplexa</taxon>
        <taxon>Conoidasida</taxon>
        <taxon>Coccidia</taxon>
        <taxon>Eucoccidiorida</taxon>
        <taxon>Eimeriorina</taxon>
        <taxon>Eimeriidae</taxon>
        <taxon>Eimeria</taxon>
    </lineage>
</organism>
<dbReference type="RefSeq" id="XP_037878510.1">
    <property type="nucleotide sequence ID" value="XM_038022656.1"/>
</dbReference>
<feature type="domain" description="Nrap protein" evidence="2">
    <location>
        <begin position="157"/>
        <end position="200"/>
    </location>
</feature>
<feature type="region of interest" description="Disordered" evidence="1">
    <location>
        <begin position="1"/>
        <end position="33"/>
    </location>
</feature>
<dbReference type="InterPro" id="IPR035368">
    <property type="entry name" value="Nrap_D3"/>
</dbReference>
<protein>
    <recommendedName>
        <fullName evidence="8">Nucleolar protein 6</fullName>
    </recommendedName>
</protein>
<dbReference type="InterPro" id="IPR035370">
    <property type="entry name" value="Nrap_D5"/>
</dbReference>
<keyword evidence="7" id="KW-1185">Reference proteome</keyword>
<dbReference type="InterPro" id="IPR005554">
    <property type="entry name" value="NOL6/Upt22"/>
</dbReference>
<dbReference type="Pfam" id="PF03813">
    <property type="entry name" value="Nrap"/>
    <property type="match status" value="1"/>
</dbReference>
<evidence type="ECO:0000313" key="7">
    <source>
        <dbReference type="Proteomes" id="UP000030744"/>
    </source>
</evidence>
<dbReference type="PANTHER" id="PTHR17972:SF0">
    <property type="entry name" value="NUCLEOLAR PROTEIN 6"/>
    <property type="match status" value="1"/>
</dbReference>
<dbReference type="InterPro" id="IPR035369">
    <property type="entry name" value="Nrap_D4"/>
</dbReference>
<dbReference type="Gene3D" id="1.10.1410.10">
    <property type="match status" value="1"/>
</dbReference>
<dbReference type="InterPro" id="IPR035082">
    <property type="entry name" value="Nrap_D1"/>
</dbReference>
<feature type="domain" description="Nrap protein" evidence="3">
    <location>
        <begin position="668"/>
        <end position="813"/>
    </location>
</feature>
<dbReference type="EMBL" id="HG735641">
    <property type="protein sequence ID" value="CDJ36221.1"/>
    <property type="molecule type" value="Genomic_DNA"/>
</dbReference>